<evidence type="ECO:0000313" key="2">
    <source>
        <dbReference type="EMBL" id="QQP53199.1"/>
    </source>
</evidence>
<gene>
    <name evidence="2" type="ORF">FKW44_005580</name>
</gene>
<keyword evidence="3" id="KW-1185">Reference proteome</keyword>
<evidence type="ECO:0000256" key="1">
    <source>
        <dbReference type="SAM" id="MobiDB-lite"/>
    </source>
</evidence>
<reference evidence="3" key="1">
    <citation type="submission" date="2021-01" db="EMBL/GenBank/DDBJ databases">
        <title>Caligus Genome Assembly.</title>
        <authorList>
            <person name="Gallardo-Escarate C."/>
        </authorList>
    </citation>
    <scope>NUCLEOTIDE SEQUENCE [LARGE SCALE GENOMIC DNA]</scope>
</reference>
<feature type="compositionally biased region" description="Polar residues" evidence="1">
    <location>
        <begin position="24"/>
        <end position="33"/>
    </location>
</feature>
<organism evidence="2 3">
    <name type="scientific">Caligus rogercresseyi</name>
    <name type="common">Sea louse</name>
    <dbReference type="NCBI Taxonomy" id="217165"/>
    <lineage>
        <taxon>Eukaryota</taxon>
        <taxon>Metazoa</taxon>
        <taxon>Ecdysozoa</taxon>
        <taxon>Arthropoda</taxon>
        <taxon>Crustacea</taxon>
        <taxon>Multicrustacea</taxon>
        <taxon>Hexanauplia</taxon>
        <taxon>Copepoda</taxon>
        <taxon>Siphonostomatoida</taxon>
        <taxon>Caligidae</taxon>
        <taxon>Caligus</taxon>
    </lineage>
</organism>
<evidence type="ECO:0000313" key="3">
    <source>
        <dbReference type="Proteomes" id="UP000595437"/>
    </source>
</evidence>
<dbReference type="AlphaFoldDB" id="A0A7T8KC81"/>
<sequence length="54" mass="5833">MDAAFIETPSNALNFESFLSNSSTGLTPLSANMPTPVLFSPTCSTQQREHDKSN</sequence>
<proteinExistence type="predicted"/>
<protein>
    <submittedName>
        <fullName evidence="2">Uncharacterized protein</fullName>
    </submittedName>
</protein>
<name>A0A7T8KC81_CALRO</name>
<dbReference type="EMBL" id="CP045892">
    <property type="protein sequence ID" value="QQP53199.1"/>
    <property type="molecule type" value="Genomic_DNA"/>
</dbReference>
<feature type="non-terminal residue" evidence="2">
    <location>
        <position position="54"/>
    </location>
</feature>
<feature type="region of interest" description="Disordered" evidence="1">
    <location>
        <begin position="24"/>
        <end position="54"/>
    </location>
</feature>
<accession>A0A7T8KC81</accession>
<dbReference type="Proteomes" id="UP000595437">
    <property type="component" value="Chromosome 3"/>
</dbReference>